<organism evidence="2 3">
    <name type="scientific">Diplodia intermedia</name>
    <dbReference type="NCBI Taxonomy" id="856260"/>
    <lineage>
        <taxon>Eukaryota</taxon>
        <taxon>Fungi</taxon>
        <taxon>Dikarya</taxon>
        <taxon>Ascomycota</taxon>
        <taxon>Pezizomycotina</taxon>
        <taxon>Dothideomycetes</taxon>
        <taxon>Dothideomycetes incertae sedis</taxon>
        <taxon>Botryosphaeriales</taxon>
        <taxon>Botryosphaeriaceae</taxon>
        <taxon>Diplodia</taxon>
    </lineage>
</organism>
<protein>
    <recommendedName>
        <fullName evidence="4">Inosine/uridine-preferring nucleoside hydrolase domain-containing protein</fullName>
    </recommendedName>
</protein>
<dbReference type="PANTHER" id="PTHR43264:SF1">
    <property type="entry name" value="INOSINE_URIDINE-PREFERRING NUCLEOSIDE HYDROLASE DOMAIN-CONTAINING PROTEIN"/>
    <property type="match status" value="1"/>
</dbReference>
<dbReference type="SUPFAM" id="SSF53590">
    <property type="entry name" value="Nucleoside hydrolase"/>
    <property type="match status" value="1"/>
</dbReference>
<dbReference type="InterPro" id="IPR036452">
    <property type="entry name" value="Ribo_hydro-like"/>
</dbReference>
<evidence type="ECO:0000313" key="2">
    <source>
        <dbReference type="EMBL" id="KAL1638068.1"/>
    </source>
</evidence>
<dbReference type="Proteomes" id="UP001521184">
    <property type="component" value="Unassembled WGS sequence"/>
</dbReference>
<gene>
    <name evidence="2" type="ORF">SLS58_008994</name>
</gene>
<feature type="compositionally biased region" description="Basic and acidic residues" evidence="1">
    <location>
        <begin position="1"/>
        <end position="10"/>
    </location>
</feature>
<feature type="region of interest" description="Disordered" evidence="1">
    <location>
        <begin position="1"/>
        <end position="32"/>
    </location>
</feature>
<dbReference type="Gene3D" id="3.90.245.10">
    <property type="entry name" value="Ribonucleoside hydrolase-like"/>
    <property type="match status" value="1"/>
</dbReference>
<evidence type="ECO:0000256" key="1">
    <source>
        <dbReference type="SAM" id="MobiDB-lite"/>
    </source>
</evidence>
<evidence type="ECO:0008006" key="4">
    <source>
        <dbReference type="Google" id="ProtNLM"/>
    </source>
</evidence>
<name>A0ABR3TEV2_9PEZI</name>
<proteinExistence type="predicted"/>
<dbReference type="EMBL" id="JAKEKT020000082">
    <property type="protein sequence ID" value="KAL1638068.1"/>
    <property type="molecule type" value="Genomic_DNA"/>
</dbReference>
<reference evidence="2 3" key="1">
    <citation type="journal article" date="2023" name="Plant Dis.">
        <title>First Report of Diplodia intermedia Causing Canker and Dieback Diseases on Apple Trees in Canada.</title>
        <authorList>
            <person name="Ellouze W."/>
            <person name="Ilyukhin E."/>
            <person name="Sulman M."/>
            <person name="Ali S."/>
        </authorList>
    </citation>
    <scope>NUCLEOTIDE SEQUENCE [LARGE SCALE GENOMIC DNA]</scope>
    <source>
        <strain evidence="2 3">M45-28</strain>
    </source>
</reference>
<comment type="caution">
    <text evidence="2">The sequence shown here is derived from an EMBL/GenBank/DDBJ whole genome shotgun (WGS) entry which is preliminary data.</text>
</comment>
<dbReference type="PANTHER" id="PTHR43264">
    <property type="match status" value="1"/>
</dbReference>
<accession>A0ABR3TEV2</accession>
<evidence type="ECO:0000313" key="3">
    <source>
        <dbReference type="Proteomes" id="UP001521184"/>
    </source>
</evidence>
<keyword evidence="3" id="KW-1185">Reference proteome</keyword>
<sequence length="399" mass="43051">MLGCGGKRDSSTPPYLGDDKAPKVPKSPHARPAAVTHSVPPFFEMHRFASPCRLLQLALALLPLASGTPAKKKLVIDTDLFSDVDDVGALLLAATSTKVDLLAVNVNYPSSYSALAASAILSHYGHPDLPIGLVRPLTNDSFFDDFAYELGEYASKVAYHWSGGLLQWGDADQAWDPVSLYRKVLAEQEDESVTIASIGFFDNLSGLLNSTADGYSNSSGVELIRSKVSELVIMGGGYPSGYEFNFWGSNSSLTAHVVNNWPGKMTFSGTGLSPRSPHLCIAHGTIGSELGGNVTSGAAMTVKAPADDPVAAAYRWYTGYNVSRFSWDPLTVLYACDGLGDLFEYANEFGYNYVHPNGSNNWVYDETATRQHWLQLRVGNETAARELDRLFLEGAVSTA</sequence>